<evidence type="ECO:0000256" key="1">
    <source>
        <dbReference type="SAM" id="MobiDB-lite"/>
    </source>
</evidence>
<evidence type="ECO:0000313" key="3">
    <source>
        <dbReference type="Proteomes" id="UP000276776"/>
    </source>
</evidence>
<dbReference type="Proteomes" id="UP000276776">
    <property type="component" value="Unassembled WGS sequence"/>
</dbReference>
<sequence length="399" mass="43410">MFMEANTSVETNELDNNPFMATAEFLNEATSTNLNNISNIDELLESKTLLPTVSVTDNNVATGSRGVSISEAVNSEQLNASTKSGSNYLQTILKAKKGSQSGIALILAKESFEVKKKDATAYTPRVAVRVKTGNSTGSAPDVIVEIKIENATKSVLDEASEAEDRNTTGMIQDWARKVETENTTELLPRLTEGVGIVDERQSSSKGVEVGNVIDALPQKAAESNSGNTTEPISEEEPEVEDITATASVSDEILETQVNNETETILQKAMEVKNESTMGLVSEGPGSEQPIPMITAQLSSVSQLPAVIEHAPTLEGATYVKTDGIPKSCRLHADCYELREPKSWCDLKADENWTDEGCFCHRTLGSCIVKIRKNDQLYYTDCLPRNLWKCEFGVNTEDSK</sequence>
<dbReference type="STRING" id="103827.A0A0N5CMX8"/>
<protein>
    <submittedName>
        <fullName evidence="4">Chitin-binding type-2 domain-containing protein</fullName>
    </submittedName>
</protein>
<dbReference type="Pfam" id="PF05535">
    <property type="entry name" value="Chromadorea_ALT"/>
    <property type="match status" value="1"/>
</dbReference>
<dbReference type="EMBL" id="UYYF01000201">
    <property type="protein sequence ID" value="VDM97007.1"/>
    <property type="molecule type" value="Genomic_DNA"/>
</dbReference>
<proteinExistence type="predicted"/>
<reference evidence="2 3" key="2">
    <citation type="submission" date="2018-11" db="EMBL/GenBank/DDBJ databases">
        <authorList>
            <consortium name="Pathogen Informatics"/>
        </authorList>
    </citation>
    <scope>NUCLEOTIDE SEQUENCE [LARGE SCALE GENOMIC DNA]</scope>
</reference>
<evidence type="ECO:0000313" key="2">
    <source>
        <dbReference type="EMBL" id="VDM97007.1"/>
    </source>
</evidence>
<accession>A0A0N5CMX8</accession>
<keyword evidence="3" id="KW-1185">Reference proteome</keyword>
<dbReference type="InterPro" id="IPR008451">
    <property type="entry name" value="Chromadorea_ALT"/>
</dbReference>
<dbReference type="AlphaFoldDB" id="A0A0N5CMX8"/>
<organism evidence="4">
    <name type="scientific">Thelazia callipaeda</name>
    <name type="common">Oriental eyeworm</name>
    <name type="synonym">Parasitic nematode</name>
    <dbReference type="NCBI Taxonomy" id="103827"/>
    <lineage>
        <taxon>Eukaryota</taxon>
        <taxon>Metazoa</taxon>
        <taxon>Ecdysozoa</taxon>
        <taxon>Nematoda</taxon>
        <taxon>Chromadorea</taxon>
        <taxon>Rhabditida</taxon>
        <taxon>Spirurina</taxon>
        <taxon>Spiruromorpha</taxon>
        <taxon>Thelazioidea</taxon>
        <taxon>Thelaziidae</taxon>
        <taxon>Thelazia</taxon>
    </lineage>
</organism>
<dbReference type="OrthoDB" id="10615732at2759"/>
<gene>
    <name evidence="2" type="ORF">TCLT_LOCUS1520</name>
</gene>
<dbReference type="WBParaSite" id="TCLT_0000151901-mRNA-1">
    <property type="protein sequence ID" value="TCLT_0000151901-mRNA-1"/>
    <property type="gene ID" value="TCLT_0000151901"/>
</dbReference>
<name>A0A0N5CMX8_THECL</name>
<feature type="region of interest" description="Disordered" evidence="1">
    <location>
        <begin position="217"/>
        <end position="240"/>
    </location>
</feature>
<evidence type="ECO:0000313" key="4">
    <source>
        <dbReference type="WBParaSite" id="TCLT_0000151901-mRNA-1"/>
    </source>
</evidence>
<reference evidence="4" key="1">
    <citation type="submission" date="2017-02" db="UniProtKB">
        <authorList>
            <consortium name="WormBaseParasite"/>
        </authorList>
    </citation>
    <scope>IDENTIFICATION</scope>
</reference>